<dbReference type="Proteomes" id="UP001172680">
    <property type="component" value="Unassembled WGS sequence"/>
</dbReference>
<keyword evidence="2" id="KW-1185">Reference proteome</keyword>
<gene>
    <name evidence="1" type="ORF">H2199_000397</name>
</gene>
<reference evidence="1" key="1">
    <citation type="submission" date="2022-10" db="EMBL/GenBank/DDBJ databases">
        <title>Culturing micro-colonial fungi from biological soil crusts in the Mojave desert and describing Neophaeococcomyces mojavensis, and introducing the new genera and species Taxawa tesnikishii.</title>
        <authorList>
            <person name="Kurbessoian T."/>
            <person name="Stajich J.E."/>
        </authorList>
    </citation>
    <scope>NUCLEOTIDE SEQUENCE</scope>
    <source>
        <strain evidence="1">JES_115</strain>
    </source>
</reference>
<organism evidence="1 2">
    <name type="scientific">Coniosporium tulheliwenetii</name>
    <dbReference type="NCBI Taxonomy" id="3383036"/>
    <lineage>
        <taxon>Eukaryota</taxon>
        <taxon>Fungi</taxon>
        <taxon>Dikarya</taxon>
        <taxon>Ascomycota</taxon>
        <taxon>Pezizomycotina</taxon>
        <taxon>Dothideomycetes</taxon>
        <taxon>Dothideomycetes incertae sedis</taxon>
        <taxon>Coniosporium</taxon>
    </lineage>
</organism>
<comment type="caution">
    <text evidence="1">The sequence shown here is derived from an EMBL/GenBank/DDBJ whole genome shotgun (WGS) entry which is preliminary data.</text>
</comment>
<name>A0ACC2ZPZ5_9PEZI</name>
<protein>
    <submittedName>
        <fullName evidence="1">Uncharacterized protein</fullName>
    </submittedName>
</protein>
<proteinExistence type="predicted"/>
<accession>A0ACC2ZPZ5</accession>
<evidence type="ECO:0000313" key="1">
    <source>
        <dbReference type="EMBL" id="KAJ9649619.1"/>
    </source>
</evidence>
<evidence type="ECO:0000313" key="2">
    <source>
        <dbReference type="Proteomes" id="UP001172680"/>
    </source>
</evidence>
<dbReference type="EMBL" id="JAPDRP010000001">
    <property type="protein sequence ID" value="KAJ9649619.1"/>
    <property type="molecule type" value="Genomic_DNA"/>
</dbReference>
<sequence length="1129" mass="121785">MAIPQIPPRPKRSVDRSISPHRDTYARSPLNDPSFLHNRNGNHQKPKDVPRRPPSVSLPSIGQEGNEYANLEDFSNNNEEAPAQTSKGIAGNLPLHAPTASLPAAAQKSRIASVTRTDSTQAAAAGIPKLFPGYNERHGSISNKSESGNSTRPQSIHKDDEEHGIPEIGVQVPMYPNAGDVQMPTPSPFAQNTSTGVGFFNDGRSSGRHHSRTRSGREVFSGPPDSYGMHGHGVQPSNAFEKAWYEKHPDDAAREAQGAYGPAITEDRKEWALSSDDLNKLVHGSAGIGFGTSREAIGTPAEEIGFLASEQYASRMISPAVRKARTSSSHSHAESPLRKTSFPTDVMDSNGSNGKRTSVVESEADDDVIHVDPPASRHSKIHGGGYDPPTEDLGPNAGNTEEKGGWIEERGPGMPILASDEVARRPGAEFMQPAVAPELERSASRDDYIHSDAEGVFRTGRRGSSRPSSRPGSIHGGLPGLTRMISRDDHDRTGTPLDDVKEYEPLFPDDDERQKQQKKPKTAADKLKRPDLARHHFPSQDVWEDSPEYFNLVTTVEVPQEPQEPQEPKSAVEQKPSTTFEPPETEEARKHDLTSKDQENFLPEHTKRFAKTHLNRDVKADMPMRPGMQPRFPSQDIWEDTPDHLQLVTTVGAPQQDEKDILSPESASQDKPTIPPRPSQRTGDVQEASPTKREAPNIPARPKPQVPARPAKPPPTEAAEDAPLTKTTSAGSTGSAGSDTVAKQKPIVPQRPGGGKIAALKAGFMNDLNSRLQLGPQAPKKDAPPAQEEPAEEQEKAPLSDARKGRAKGPARRKPAASPSGAAEEAEPTPAPTLSFMPMVTLFEFGDEMDDMSASIETLRAEAPALSIVPEVHRPAEEVEDPLNAATEPEGESEAAKAALSMEDSSVQTGQQDVELGSEDNKEKFTAYLGGRAPEEGNVIVRDGEERVEDVGRREKAGPIEESALPKQSNRPHTHLPSPPRQAPPVPAAPPKPRILITTSPTYSTIRQSGIETQSTQITQLPTQLPILFPQTIAPTVPNELRTLPRRLPETHRALSPPPQNSSSPRRSFSPSPARGASPNIGTLAASGGHKLPSPSTFDRQGSSYFSDGADGGAVAEEGLGAEEEVPVV</sequence>